<evidence type="ECO:0000313" key="2">
    <source>
        <dbReference type="EMBL" id="KIL54617.1"/>
    </source>
</evidence>
<gene>
    <name evidence="2" type="ORF">M378DRAFT_174139</name>
</gene>
<organism evidence="2 3">
    <name type="scientific">Amanita muscaria (strain Koide BX008)</name>
    <dbReference type="NCBI Taxonomy" id="946122"/>
    <lineage>
        <taxon>Eukaryota</taxon>
        <taxon>Fungi</taxon>
        <taxon>Dikarya</taxon>
        <taxon>Basidiomycota</taxon>
        <taxon>Agaricomycotina</taxon>
        <taxon>Agaricomycetes</taxon>
        <taxon>Agaricomycetidae</taxon>
        <taxon>Agaricales</taxon>
        <taxon>Pluteineae</taxon>
        <taxon>Amanitaceae</taxon>
        <taxon>Amanita</taxon>
    </lineage>
</organism>
<sequence length="87" mass="9640">MNAGPSTTTITAAAQTVEGGTQTNATDLFAKDLSARLGRVVPPAEHKKAWRKLTNEQKAFWKEESKKLKVTREQRSGKQREGKTRAD</sequence>
<evidence type="ECO:0000256" key="1">
    <source>
        <dbReference type="SAM" id="MobiDB-lite"/>
    </source>
</evidence>
<dbReference type="AlphaFoldDB" id="A0A0C2W0J7"/>
<reference evidence="2 3" key="1">
    <citation type="submission" date="2014-04" db="EMBL/GenBank/DDBJ databases">
        <title>Evolutionary Origins and Diversification of the Mycorrhizal Mutualists.</title>
        <authorList>
            <consortium name="DOE Joint Genome Institute"/>
            <consortium name="Mycorrhizal Genomics Consortium"/>
            <person name="Kohler A."/>
            <person name="Kuo A."/>
            <person name="Nagy L.G."/>
            <person name="Floudas D."/>
            <person name="Copeland A."/>
            <person name="Barry K.W."/>
            <person name="Cichocki N."/>
            <person name="Veneault-Fourrey C."/>
            <person name="LaButti K."/>
            <person name="Lindquist E.A."/>
            <person name="Lipzen A."/>
            <person name="Lundell T."/>
            <person name="Morin E."/>
            <person name="Murat C."/>
            <person name="Riley R."/>
            <person name="Ohm R."/>
            <person name="Sun H."/>
            <person name="Tunlid A."/>
            <person name="Henrissat B."/>
            <person name="Grigoriev I.V."/>
            <person name="Hibbett D.S."/>
            <person name="Martin F."/>
        </authorList>
    </citation>
    <scope>NUCLEOTIDE SEQUENCE [LARGE SCALE GENOMIC DNA]</scope>
    <source>
        <strain evidence="2 3">Koide BX008</strain>
    </source>
</reference>
<feature type="non-terminal residue" evidence="2">
    <location>
        <position position="87"/>
    </location>
</feature>
<dbReference type="InParanoid" id="A0A0C2W0J7"/>
<dbReference type="HOGENOM" id="CLU_2489267_0_0_1"/>
<name>A0A0C2W0J7_AMAMK</name>
<accession>A0A0C2W0J7</accession>
<dbReference type="EMBL" id="KN818683">
    <property type="protein sequence ID" value="KIL54617.1"/>
    <property type="molecule type" value="Genomic_DNA"/>
</dbReference>
<proteinExistence type="predicted"/>
<keyword evidence="3" id="KW-1185">Reference proteome</keyword>
<feature type="region of interest" description="Disordered" evidence="1">
    <location>
        <begin position="65"/>
        <end position="87"/>
    </location>
</feature>
<evidence type="ECO:0000313" key="3">
    <source>
        <dbReference type="Proteomes" id="UP000054549"/>
    </source>
</evidence>
<dbReference type="Proteomes" id="UP000054549">
    <property type="component" value="Unassembled WGS sequence"/>
</dbReference>
<protein>
    <submittedName>
        <fullName evidence="2">Uncharacterized protein</fullName>
    </submittedName>
</protein>